<evidence type="ECO:0000313" key="2">
    <source>
        <dbReference type="EMBL" id="PVH92238.1"/>
    </source>
</evidence>
<keyword evidence="1" id="KW-0732">Signal</keyword>
<evidence type="ECO:0000256" key="1">
    <source>
        <dbReference type="SAM" id="SignalP"/>
    </source>
</evidence>
<sequence length="356" mass="37552">MKSFVFAALFAAVLAVPTKYDMSNPCVCEPAVMCPQSFPESCECRVKAYEECAKSLPQHCPRPKLASCNSNTLGKACGGKDSDDQECGSSLVCSYEDVPFPAGSDAKGKCVKKTQTLKQSCGSRGLKNCPGGYECYHKEDTRKVADIPGICVVKGFKPPTTALPGSSTVPTITSSHTTPSGSPIRCGGVAGGPCPAGLKCKYSSTNPVFLDLGGYCVPESDTSTKTTSSHTTPSASPIMCGGLAGRMCPVGFKCKYSEKNPFMADRAGYCVREPFIPSKTTSAPSPTATAEESECGTFKPCPSGQACRAQMSLSQRKVPAPDRFKNVCVPISKVPESLSMTKTKGPEYTPIVPQPY</sequence>
<keyword evidence="3" id="KW-1185">Reference proteome</keyword>
<reference evidence="2 3" key="1">
    <citation type="journal article" date="2018" name="Sci. Rep.">
        <title>Comparative genomics provides insights into the lifestyle and reveals functional heterogeneity of dark septate endophytic fungi.</title>
        <authorList>
            <person name="Knapp D.G."/>
            <person name="Nemeth J.B."/>
            <person name="Barry K."/>
            <person name="Hainaut M."/>
            <person name="Henrissat B."/>
            <person name="Johnson J."/>
            <person name="Kuo A."/>
            <person name="Lim J.H.P."/>
            <person name="Lipzen A."/>
            <person name="Nolan M."/>
            <person name="Ohm R.A."/>
            <person name="Tamas L."/>
            <person name="Grigoriev I.V."/>
            <person name="Spatafora J.W."/>
            <person name="Nagy L.G."/>
            <person name="Kovacs G.M."/>
        </authorList>
    </citation>
    <scope>NUCLEOTIDE SEQUENCE [LARGE SCALE GENOMIC DNA]</scope>
    <source>
        <strain evidence="2 3">DSE2036</strain>
    </source>
</reference>
<evidence type="ECO:0000313" key="3">
    <source>
        <dbReference type="Proteomes" id="UP000244855"/>
    </source>
</evidence>
<dbReference type="EMBL" id="KZ805704">
    <property type="protein sequence ID" value="PVH92238.1"/>
    <property type="molecule type" value="Genomic_DNA"/>
</dbReference>
<accession>A0A2V1D2K0</accession>
<dbReference type="AlphaFoldDB" id="A0A2V1D2K0"/>
<dbReference type="Proteomes" id="UP000244855">
    <property type="component" value="Unassembled WGS sequence"/>
</dbReference>
<organism evidence="2 3">
    <name type="scientific">Periconia macrospinosa</name>
    <dbReference type="NCBI Taxonomy" id="97972"/>
    <lineage>
        <taxon>Eukaryota</taxon>
        <taxon>Fungi</taxon>
        <taxon>Dikarya</taxon>
        <taxon>Ascomycota</taxon>
        <taxon>Pezizomycotina</taxon>
        <taxon>Dothideomycetes</taxon>
        <taxon>Pleosporomycetidae</taxon>
        <taxon>Pleosporales</taxon>
        <taxon>Massarineae</taxon>
        <taxon>Periconiaceae</taxon>
        <taxon>Periconia</taxon>
    </lineage>
</organism>
<dbReference type="InterPro" id="IPR028150">
    <property type="entry name" value="Lustrin_cystein"/>
</dbReference>
<proteinExistence type="predicted"/>
<feature type="chain" id="PRO_5015906637" evidence="1">
    <location>
        <begin position="16"/>
        <end position="356"/>
    </location>
</feature>
<dbReference type="Pfam" id="PF14625">
    <property type="entry name" value="Lustrin_cystein"/>
    <property type="match status" value="2"/>
</dbReference>
<gene>
    <name evidence="2" type="ORF">DM02DRAFT_677639</name>
</gene>
<feature type="signal peptide" evidence="1">
    <location>
        <begin position="1"/>
        <end position="15"/>
    </location>
</feature>
<protein>
    <submittedName>
        <fullName evidence="2">Uncharacterized protein</fullName>
    </submittedName>
</protein>
<name>A0A2V1D2K0_9PLEO</name>